<dbReference type="PANTHER" id="PTHR30250">
    <property type="entry name" value="PST FAMILY PREDICTED COLANIC ACID TRANSPORTER"/>
    <property type="match status" value="1"/>
</dbReference>
<keyword evidence="5 7" id="KW-1133">Transmembrane helix</keyword>
<comment type="subcellular location">
    <subcellularLocation>
        <location evidence="1">Cell membrane</location>
        <topology evidence="1">Multi-pass membrane protein</topology>
    </subcellularLocation>
</comment>
<dbReference type="GO" id="GO:0005886">
    <property type="term" value="C:plasma membrane"/>
    <property type="evidence" value="ECO:0007669"/>
    <property type="project" value="UniProtKB-SubCell"/>
</dbReference>
<keyword evidence="4 7" id="KW-0812">Transmembrane</keyword>
<protein>
    <recommendedName>
        <fullName evidence="10">Polysaccharide biosynthesis protein</fullName>
    </recommendedName>
</protein>
<dbReference type="Pfam" id="PF13440">
    <property type="entry name" value="Polysacc_synt_3"/>
    <property type="match status" value="1"/>
</dbReference>
<accession>A0A2A2HZP1</accession>
<keyword evidence="6 7" id="KW-0472">Membrane</keyword>
<reference evidence="8 9" key="1">
    <citation type="submission" date="2017-07" db="EMBL/GenBank/DDBJ databases">
        <title>Tamlnaduibacter salinus (Mi-7) genome sequencing.</title>
        <authorList>
            <person name="Verma A."/>
            <person name="Krishnamurthi S."/>
        </authorList>
    </citation>
    <scope>NUCLEOTIDE SEQUENCE [LARGE SCALE GENOMIC DNA]</scope>
    <source>
        <strain evidence="8 9">Mi-7</strain>
    </source>
</reference>
<dbReference type="InterPro" id="IPR050833">
    <property type="entry name" value="Poly_Biosynth_Transport"/>
</dbReference>
<dbReference type="Proteomes" id="UP000218332">
    <property type="component" value="Unassembled WGS sequence"/>
</dbReference>
<feature type="transmembrane region" description="Helical" evidence="7">
    <location>
        <begin position="103"/>
        <end position="124"/>
    </location>
</feature>
<evidence type="ECO:0000256" key="7">
    <source>
        <dbReference type="SAM" id="Phobius"/>
    </source>
</evidence>
<evidence type="ECO:0000313" key="8">
    <source>
        <dbReference type="EMBL" id="PAV24474.1"/>
    </source>
</evidence>
<name>A0A2A2HZP1_9GAMM</name>
<keyword evidence="3" id="KW-1003">Cell membrane</keyword>
<organism evidence="8 9">
    <name type="scientific">Tamilnaduibacter salinus</name>
    <dbReference type="NCBI Taxonomy" id="1484056"/>
    <lineage>
        <taxon>Bacteria</taxon>
        <taxon>Pseudomonadati</taxon>
        <taxon>Pseudomonadota</taxon>
        <taxon>Gammaproteobacteria</taxon>
        <taxon>Pseudomonadales</taxon>
        <taxon>Marinobacteraceae</taxon>
        <taxon>Tamilnaduibacter</taxon>
    </lineage>
</organism>
<proteinExistence type="inferred from homology"/>
<dbReference type="AlphaFoldDB" id="A0A2A2HZP1"/>
<evidence type="ECO:0000256" key="3">
    <source>
        <dbReference type="ARBA" id="ARBA00022475"/>
    </source>
</evidence>
<dbReference type="PANTHER" id="PTHR30250:SF10">
    <property type="entry name" value="LIPOPOLYSACCHARIDE BIOSYNTHESIS PROTEIN WZXC"/>
    <property type="match status" value="1"/>
</dbReference>
<evidence type="ECO:0000256" key="2">
    <source>
        <dbReference type="ARBA" id="ARBA00007430"/>
    </source>
</evidence>
<evidence type="ECO:0000256" key="5">
    <source>
        <dbReference type="ARBA" id="ARBA00022989"/>
    </source>
</evidence>
<evidence type="ECO:0008006" key="10">
    <source>
        <dbReference type="Google" id="ProtNLM"/>
    </source>
</evidence>
<evidence type="ECO:0000256" key="1">
    <source>
        <dbReference type="ARBA" id="ARBA00004651"/>
    </source>
</evidence>
<comment type="similarity">
    <text evidence="2">Belongs to the polysaccharide synthase family.</text>
</comment>
<keyword evidence="9" id="KW-1185">Reference proteome</keyword>
<comment type="caution">
    <text evidence="8">The sequence shown here is derived from an EMBL/GenBank/DDBJ whole genome shotgun (WGS) entry which is preliminary data.</text>
</comment>
<feature type="transmembrane region" description="Helical" evidence="7">
    <location>
        <begin position="39"/>
        <end position="64"/>
    </location>
</feature>
<gene>
    <name evidence="8" type="ORF">CF392_16070</name>
</gene>
<evidence type="ECO:0000313" key="9">
    <source>
        <dbReference type="Proteomes" id="UP000218332"/>
    </source>
</evidence>
<dbReference type="EMBL" id="NMPM01000164">
    <property type="protein sequence ID" value="PAV24474.1"/>
    <property type="molecule type" value="Genomic_DNA"/>
</dbReference>
<feature type="transmembrane region" description="Helical" evidence="7">
    <location>
        <begin position="76"/>
        <end position="97"/>
    </location>
</feature>
<evidence type="ECO:0000256" key="4">
    <source>
        <dbReference type="ARBA" id="ARBA00022692"/>
    </source>
</evidence>
<feature type="transmembrane region" description="Helical" evidence="7">
    <location>
        <begin position="12"/>
        <end position="33"/>
    </location>
</feature>
<sequence>MSSVRIAVAFSAATRFAMRFIGLGTTIAVARLLTPEEIGTFAIASAVTMLLVEFRVLGAGNYLVREPEIDENSVRSALGLTILICGALGFGILLAGMPVASFYGIPDLAGIFAILSISFFCGALY</sequence>
<evidence type="ECO:0000256" key="6">
    <source>
        <dbReference type="ARBA" id="ARBA00023136"/>
    </source>
</evidence>
<dbReference type="RefSeq" id="WP_095612414.1">
    <property type="nucleotide sequence ID" value="NZ_NMPM01000164.1"/>
</dbReference>